<dbReference type="GO" id="GO:0016747">
    <property type="term" value="F:acyltransferase activity, transferring groups other than amino-acyl groups"/>
    <property type="evidence" value="ECO:0007669"/>
    <property type="project" value="InterPro"/>
</dbReference>
<dbReference type="Gene3D" id="3.40.630.30">
    <property type="match status" value="1"/>
</dbReference>
<dbReference type="InterPro" id="IPR016181">
    <property type="entry name" value="Acyl_CoA_acyltransferase"/>
</dbReference>
<evidence type="ECO:0000313" key="3">
    <source>
        <dbReference type="Proteomes" id="UP000254425"/>
    </source>
</evidence>
<dbReference type="SUPFAM" id="SSF55729">
    <property type="entry name" value="Acyl-CoA N-acyltransferases (Nat)"/>
    <property type="match status" value="1"/>
</dbReference>
<dbReference type="InterPro" id="IPR051531">
    <property type="entry name" value="N-acetyltransferase"/>
</dbReference>
<dbReference type="InterPro" id="IPR000182">
    <property type="entry name" value="GNAT_dom"/>
</dbReference>
<organism evidence="2 3">
    <name type="scientific">Streptomyces armeniacus</name>
    <dbReference type="NCBI Taxonomy" id="83291"/>
    <lineage>
        <taxon>Bacteria</taxon>
        <taxon>Bacillati</taxon>
        <taxon>Actinomycetota</taxon>
        <taxon>Actinomycetes</taxon>
        <taxon>Kitasatosporales</taxon>
        <taxon>Streptomycetaceae</taxon>
        <taxon>Streptomyces</taxon>
    </lineage>
</organism>
<keyword evidence="3" id="KW-1185">Reference proteome</keyword>
<dbReference type="Proteomes" id="UP000254425">
    <property type="component" value="Chromosome"/>
</dbReference>
<proteinExistence type="predicted"/>
<dbReference type="EMBL" id="CP031320">
    <property type="protein sequence ID" value="AXK31904.1"/>
    <property type="molecule type" value="Genomic_DNA"/>
</dbReference>
<evidence type="ECO:0000313" key="2">
    <source>
        <dbReference type="EMBL" id="AXK31904.1"/>
    </source>
</evidence>
<reference evidence="2 3" key="1">
    <citation type="submission" date="2018-07" db="EMBL/GenBank/DDBJ databases">
        <title>Draft genome of the type strain Streptomyces armeniacus ATCC 15676.</title>
        <authorList>
            <person name="Labana P."/>
            <person name="Gosse J.T."/>
            <person name="Boddy C.N."/>
        </authorList>
    </citation>
    <scope>NUCLEOTIDE SEQUENCE [LARGE SCALE GENOMIC DNA]</scope>
    <source>
        <strain evidence="2 3">ATCC 15676</strain>
    </source>
</reference>
<feature type="domain" description="N-acetyltransferase" evidence="1">
    <location>
        <begin position="14"/>
        <end position="175"/>
    </location>
</feature>
<gene>
    <name evidence="2" type="ORF">DVA86_03850</name>
</gene>
<name>A0A345XJT8_9ACTN</name>
<dbReference type="PROSITE" id="PS51186">
    <property type="entry name" value="GNAT"/>
    <property type="match status" value="1"/>
</dbReference>
<dbReference type="PANTHER" id="PTHR43792">
    <property type="entry name" value="GNAT FAMILY, PUTATIVE (AFU_ORTHOLOGUE AFUA_3G00765)-RELATED-RELATED"/>
    <property type="match status" value="1"/>
</dbReference>
<sequence length="175" mass="19180">MGRIAVEPIHTDRLVLSPLRTEHAHEMSGVLADPGLYAFWPGEPPTPEFLLPRYELLVAGPSDPAVSWCNWVIRLRAAERLTGFVQAVVEPSDDGLTARLAYVVGAPWQGQGIATETVRGLVDWLRGRSVDTVIADIHSGNRASSALARSTGFTATGRRHGDELRWRLRPARQAP</sequence>
<evidence type="ECO:0000259" key="1">
    <source>
        <dbReference type="PROSITE" id="PS51186"/>
    </source>
</evidence>
<dbReference type="AlphaFoldDB" id="A0A345XJT8"/>
<dbReference type="Pfam" id="PF13302">
    <property type="entry name" value="Acetyltransf_3"/>
    <property type="match status" value="1"/>
</dbReference>
<dbReference type="RefSeq" id="WP_208875781.1">
    <property type="nucleotide sequence ID" value="NZ_CP031320.1"/>
</dbReference>
<dbReference type="KEGG" id="sarm:DVA86_03850"/>
<protein>
    <submittedName>
        <fullName evidence="2">N-acetyltransferase</fullName>
    </submittedName>
</protein>
<accession>A0A345XJT8</accession>
<keyword evidence="2" id="KW-0808">Transferase</keyword>